<dbReference type="RefSeq" id="WP_106502752.1">
    <property type="nucleotide sequence ID" value="NZ_PXXO01000007.1"/>
</dbReference>
<gene>
    <name evidence="1" type="ORF">C7K55_07200</name>
</gene>
<proteinExistence type="predicted"/>
<evidence type="ECO:0000313" key="1">
    <source>
        <dbReference type="EMBL" id="PSJ05128.1"/>
    </source>
</evidence>
<dbReference type="EMBL" id="PXXO01000007">
    <property type="protein sequence ID" value="PSJ05128.1"/>
    <property type="molecule type" value="Genomic_DNA"/>
</dbReference>
<accession>A0A2P7MV71</accession>
<dbReference type="OrthoDB" id="5526489at2"/>
<reference evidence="1 2" key="1">
    <citation type="journal article" date="2018" name="Environ. Microbiol.">
        <title>Ecological and genomic features of two widespread freshwater picocyanobacteria.</title>
        <authorList>
            <person name="Cabello-Yeves P.J."/>
            <person name="Picazo A."/>
            <person name="Camacho A."/>
            <person name="Callieri C."/>
            <person name="Rosselli R."/>
            <person name="Roda-Garcia J.J."/>
            <person name="Coutinho F.H."/>
            <person name="Rodriguez-Valera F."/>
        </authorList>
    </citation>
    <scope>NUCLEOTIDE SEQUENCE [LARGE SCALE GENOMIC DNA]</scope>
    <source>
        <strain evidence="1 2">Tous</strain>
    </source>
</reference>
<dbReference type="Proteomes" id="UP000243002">
    <property type="component" value="Unassembled WGS sequence"/>
</dbReference>
<dbReference type="AlphaFoldDB" id="A0A2P7MV71"/>
<protein>
    <submittedName>
        <fullName evidence="1">Uncharacterized protein</fullName>
    </submittedName>
</protein>
<name>A0A2P7MV71_9CYAN</name>
<keyword evidence="2" id="KW-1185">Reference proteome</keyword>
<comment type="caution">
    <text evidence="1">The sequence shown here is derived from an EMBL/GenBank/DDBJ whole genome shotgun (WGS) entry which is preliminary data.</text>
</comment>
<organism evidence="1 2">
    <name type="scientific">Cyanobium usitatum str. Tous</name>
    <dbReference type="NCBI Taxonomy" id="2116684"/>
    <lineage>
        <taxon>Bacteria</taxon>
        <taxon>Bacillati</taxon>
        <taxon>Cyanobacteriota</taxon>
        <taxon>Cyanophyceae</taxon>
        <taxon>Synechococcales</taxon>
        <taxon>Prochlorococcaceae</taxon>
        <taxon>Cyanobium</taxon>
    </lineage>
</organism>
<evidence type="ECO:0000313" key="2">
    <source>
        <dbReference type="Proteomes" id="UP000243002"/>
    </source>
</evidence>
<sequence length="133" mass="14349">MLQEAAPEQFGGLQQQDLFGEANEPIGPDGSAIDLFIRVLHQVKAGNAAAVHADRALLESCLRLARLPRGEFHGVVLCDVEDDRQSVALSPADVPQPEALIQDTPLPQAVRFTCLLDTISGSRQTVLLRAERG</sequence>